<name>A0A8K0GH45_IGNLU</name>
<dbReference type="Proteomes" id="UP000801492">
    <property type="component" value="Unassembled WGS sequence"/>
</dbReference>
<dbReference type="InterPro" id="IPR041588">
    <property type="entry name" value="Integrase_H2C2"/>
</dbReference>
<dbReference type="Gene3D" id="1.10.340.70">
    <property type="match status" value="1"/>
</dbReference>
<evidence type="ECO:0000259" key="1">
    <source>
        <dbReference type="Pfam" id="PF17921"/>
    </source>
</evidence>
<dbReference type="Pfam" id="PF17921">
    <property type="entry name" value="Integrase_H2C2"/>
    <property type="match status" value="1"/>
</dbReference>
<comment type="caution">
    <text evidence="2">The sequence shown here is derived from an EMBL/GenBank/DDBJ whole genome shotgun (WGS) entry which is preliminary data.</text>
</comment>
<protein>
    <recommendedName>
        <fullName evidence="1">Integrase zinc-binding domain-containing protein</fullName>
    </recommendedName>
</protein>
<gene>
    <name evidence="2" type="ORF">ILUMI_06535</name>
</gene>
<organism evidence="2 3">
    <name type="scientific">Ignelater luminosus</name>
    <name type="common">Cucubano</name>
    <name type="synonym">Pyrophorus luminosus</name>
    <dbReference type="NCBI Taxonomy" id="2038154"/>
    <lineage>
        <taxon>Eukaryota</taxon>
        <taxon>Metazoa</taxon>
        <taxon>Ecdysozoa</taxon>
        <taxon>Arthropoda</taxon>
        <taxon>Hexapoda</taxon>
        <taxon>Insecta</taxon>
        <taxon>Pterygota</taxon>
        <taxon>Neoptera</taxon>
        <taxon>Endopterygota</taxon>
        <taxon>Coleoptera</taxon>
        <taxon>Polyphaga</taxon>
        <taxon>Elateriformia</taxon>
        <taxon>Elateroidea</taxon>
        <taxon>Elateridae</taxon>
        <taxon>Agrypninae</taxon>
        <taxon>Pyrophorini</taxon>
        <taxon>Ignelater</taxon>
    </lineage>
</organism>
<keyword evidence="3" id="KW-1185">Reference proteome</keyword>
<evidence type="ECO:0000313" key="2">
    <source>
        <dbReference type="EMBL" id="KAF2899639.1"/>
    </source>
</evidence>
<reference evidence="2" key="1">
    <citation type="submission" date="2019-08" db="EMBL/GenBank/DDBJ databases">
        <title>The genome of the North American firefly Photinus pyralis.</title>
        <authorList>
            <consortium name="Photinus pyralis genome working group"/>
            <person name="Fallon T.R."/>
            <person name="Sander Lower S.E."/>
            <person name="Weng J.-K."/>
        </authorList>
    </citation>
    <scope>NUCLEOTIDE SEQUENCE</scope>
    <source>
        <strain evidence="2">TRF0915ILg1</strain>
        <tissue evidence="2">Whole body</tissue>
    </source>
</reference>
<accession>A0A8K0GH45</accession>
<dbReference type="EMBL" id="VTPC01002710">
    <property type="protein sequence ID" value="KAF2899639.1"/>
    <property type="molecule type" value="Genomic_DNA"/>
</dbReference>
<evidence type="ECO:0000313" key="3">
    <source>
        <dbReference type="Proteomes" id="UP000801492"/>
    </source>
</evidence>
<feature type="domain" description="Integrase zinc-binding" evidence="1">
    <location>
        <begin position="4"/>
        <end position="47"/>
    </location>
</feature>
<dbReference type="OrthoDB" id="6818577at2759"/>
<proteinExistence type="predicted"/>
<sequence length="90" mass="10306">MTTKEYNRILRECHQSTGHGGRDKMLYNLKSRYLIPTSVVLEFLKLCPLVTEEDVDQFVKQQHNDNTSTSEDLPAIELINNNALTLEDPA</sequence>
<dbReference type="AlphaFoldDB" id="A0A8K0GH45"/>